<protein>
    <submittedName>
        <fullName evidence="1">Uncharacterized protein</fullName>
    </submittedName>
</protein>
<name>A0A2S8HC40_9PSED</name>
<reference evidence="1 2" key="1">
    <citation type="submission" date="2018-02" db="EMBL/GenBank/DDBJ databases">
        <title>Draft genome sequencing of Pseudomonas frederiksbergensis 11-D3.</title>
        <authorList>
            <person name="Zheng B.-X."/>
        </authorList>
    </citation>
    <scope>NUCLEOTIDE SEQUENCE [LARGE SCALE GENOMIC DNA]</scope>
    <source>
        <strain evidence="1 2">11-D3</strain>
    </source>
</reference>
<sequence length="531" mass="58335">MNNPAFNSGSIAVLALTLPYIPRQTYPINHLDAQVGLSRVNYYADPLGLLVLLGPYQGQASNETGRLYLNNLPLALSTDVTKDAVTPLEFRLPVGMLSNGINTLKCTVTRQSGNEDSAKLVVLHYLADPAGNDPDPDPGNSLLSIDVNPKSVGPAEAAAGVRVILDYPGKQLYDSLSIDCGGKVITHQIAPTLQDPNPETKPIVRTLYAADFAHAPNDPQFAFKYNVISQVGDFSGTSSTGVFNPQKFWSKSCLIDVHLDRNELEMPILREILTENNDDPAVVDLDKMKGGPLWALIHLIQTIWQAGDEIHLMFTAVVNGSLVAAHEATLPITQVPGQFAWDIPNDKVIADSIVSVHFEQIRGGKVIGVSKVAEAQVIGKGFAGGDEDWEEVDKQLFWLDRPVELKSGLTVTVKRIFNTNSYCSIEDIDPRFSLGSRSFLAFFNSAIRFSWNSQEITSVELTHLHNSAQGNKIEFYDQNGDFIEERLLPVSNSGPMRMVYKSPSGRFIGSFVWNALNETDSGAFIDYIKWK</sequence>
<evidence type="ECO:0000313" key="1">
    <source>
        <dbReference type="EMBL" id="PQP00005.1"/>
    </source>
</evidence>
<dbReference type="AlphaFoldDB" id="A0A2S8HC40"/>
<comment type="caution">
    <text evidence="1">The sequence shown here is derived from an EMBL/GenBank/DDBJ whole genome shotgun (WGS) entry which is preliminary data.</text>
</comment>
<dbReference type="Proteomes" id="UP000239687">
    <property type="component" value="Unassembled WGS sequence"/>
</dbReference>
<dbReference type="EMBL" id="PUIN01000015">
    <property type="protein sequence ID" value="PQP00005.1"/>
    <property type="molecule type" value="Genomic_DNA"/>
</dbReference>
<organism evidence="1 2">
    <name type="scientific">Pseudomonas frederiksbergensis</name>
    <dbReference type="NCBI Taxonomy" id="104087"/>
    <lineage>
        <taxon>Bacteria</taxon>
        <taxon>Pseudomonadati</taxon>
        <taxon>Pseudomonadota</taxon>
        <taxon>Gammaproteobacteria</taxon>
        <taxon>Pseudomonadales</taxon>
        <taxon>Pseudomonadaceae</taxon>
        <taxon>Pseudomonas</taxon>
    </lineage>
</organism>
<accession>A0A2S8HC40</accession>
<evidence type="ECO:0000313" key="2">
    <source>
        <dbReference type="Proteomes" id="UP000239687"/>
    </source>
</evidence>
<dbReference type="RefSeq" id="WP_105346273.1">
    <property type="nucleotide sequence ID" value="NZ_PUIN01000015.1"/>
</dbReference>
<gene>
    <name evidence="1" type="ORF">C5612_23930</name>
</gene>
<proteinExistence type="predicted"/>